<dbReference type="EMBL" id="REFC01000012">
    <property type="protein sequence ID" value="RMA64537.1"/>
    <property type="molecule type" value="Genomic_DNA"/>
</dbReference>
<dbReference type="PRINTS" id="PR01021">
    <property type="entry name" value="OMPADOMAIN"/>
</dbReference>
<evidence type="ECO:0000313" key="8">
    <source>
        <dbReference type="Proteomes" id="UP000271339"/>
    </source>
</evidence>
<keyword evidence="3" id="KW-0998">Cell outer membrane</keyword>
<dbReference type="PANTHER" id="PTHR30329">
    <property type="entry name" value="STATOR ELEMENT OF FLAGELLAR MOTOR COMPLEX"/>
    <property type="match status" value="1"/>
</dbReference>
<dbReference type="InterPro" id="IPR050330">
    <property type="entry name" value="Bact_OuterMem_StrucFunc"/>
</dbReference>
<keyword evidence="5" id="KW-0732">Signal</keyword>
<dbReference type="AlphaFoldDB" id="A0A3L9YXI2"/>
<keyword evidence="8" id="KW-1185">Reference proteome</keyword>
<dbReference type="InterPro" id="IPR006665">
    <property type="entry name" value="OmpA-like"/>
</dbReference>
<dbReference type="Gene3D" id="3.30.1330.60">
    <property type="entry name" value="OmpA-like domain"/>
    <property type="match status" value="1"/>
</dbReference>
<dbReference type="InterPro" id="IPR036737">
    <property type="entry name" value="OmpA-like_sf"/>
</dbReference>
<evidence type="ECO:0000256" key="2">
    <source>
        <dbReference type="ARBA" id="ARBA00023136"/>
    </source>
</evidence>
<evidence type="ECO:0000256" key="1">
    <source>
        <dbReference type="ARBA" id="ARBA00004442"/>
    </source>
</evidence>
<comment type="caution">
    <text evidence="7">The sequence shown here is derived from an EMBL/GenBank/DDBJ whole genome shotgun (WGS) entry which is preliminary data.</text>
</comment>
<dbReference type="OrthoDB" id="9782229at2"/>
<sequence>MKKIILLGLSVLVASVTFGQDLPTNPEPGKCYVRCVTPDIWVNQDVTIQVTPAYKKLSVVPAQYAKETITVESKATGSDLEIIPAQYGSESFSIVTQDAGQRLTKVPSQVTSDTETVVIEDASYSLRVIPAQYENRNFEVVVQPAYQKVEIIPAQYETRDVTITVKEASQRLEVIPAEYGSETLTYKKREFGSSIRTTAASFTSDSETIEVKPATARWEMSDTPAAECASSDPNDCRYWCYKGVPAEYTTVSVQRLSSDASFVRVSDCEENGGSGSDCGMSTYTKTTLVRPATTRVIDIPSVTKTVKTTVMVTPPTTRVVEVPEVRKTITKKVMVTPPTTERIEIAARTQSVKKTIISNESSRVEDIPAVSKTFTKTVMSTPPTTRSVELRGATRNLEVTKLVSDARIEEATVPATTRTVSKEVLQTKGGLTTWKEVECALVEYQALPINWNLGSASLTPEAKRIIDTRLMPVLQANPGVKLEIASHTDARGSNTSNQDLSERRASAVAAYLAAKGINNSLLVANGFGENRLKNRCKDGVSCTEREHATNRRTEFRLINNN</sequence>
<evidence type="ECO:0000256" key="3">
    <source>
        <dbReference type="ARBA" id="ARBA00023237"/>
    </source>
</evidence>
<accession>A0A3L9YXI2</accession>
<evidence type="ECO:0000256" key="4">
    <source>
        <dbReference type="PROSITE-ProRule" id="PRU00473"/>
    </source>
</evidence>
<gene>
    <name evidence="7" type="ORF">BXY75_1413</name>
</gene>
<feature type="chain" id="PRO_5018063839" evidence="5">
    <location>
        <begin position="20"/>
        <end position="561"/>
    </location>
</feature>
<evidence type="ECO:0000256" key="5">
    <source>
        <dbReference type="SAM" id="SignalP"/>
    </source>
</evidence>
<dbReference type="SUPFAM" id="SSF103088">
    <property type="entry name" value="OmpA-like"/>
    <property type="match status" value="1"/>
</dbReference>
<dbReference type="InterPro" id="IPR006664">
    <property type="entry name" value="OMP_bac"/>
</dbReference>
<name>A0A3L9YXI2_9FLAO</name>
<reference evidence="7 8" key="1">
    <citation type="submission" date="2018-10" db="EMBL/GenBank/DDBJ databases">
        <title>Genomic Encyclopedia of Archaeal and Bacterial Type Strains, Phase II (KMG-II): from individual species to whole genera.</title>
        <authorList>
            <person name="Goeker M."/>
        </authorList>
    </citation>
    <scope>NUCLEOTIDE SEQUENCE [LARGE SCALE GENOMIC DNA]</scope>
    <source>
        <strain evidence="7 8">DSM 23424</strain>
    </source>
</reference>
<dbReference type="Proteomes" id="UP000271339">
    <property type="component" value="Unassembled WGS sequence"/>
</dbReference>
<dbReference type="Pfam" id="PF00691">
    <property type="entry name" value="OmpA"/>
    <property type="match status" value="1"/>
</dbReference>
<proteinExistence type="predicted"/>
<comment type="subcellular location">
    <subcellularLocation>
        <location evidence="1">Cell outer membrane</location>
    </subcellularLocation>
</comment>
<evidence type="ECO:0000259" key="6">
    <source>
        <dbReference type="PROSITE" id="PS51123"/>
    </source>
</evidence>
<dbReference type="PROSITE" id="PS51123">
    <property type="entry name" value="OMPA_2"/>
    <property type="match status" value="1"/>
</dbReference>
<dbReference type="GO" id="GO:0009279">
    <property type="term" value="C:cell outer membrane"/>
    <property type="evidence" value="ECO:0007669"/>
    <property type="project" value="UniProtKB-SubCell"/>
</dbReference>
<organism evidence="7 8">
    <name type="scientific">Ulvibacter antarcticus</name>
    <dbReference type="NCBI Taxonomy" id="442714"/>
    <lineage>
        <taxon>Bacteria</taxon>
        <taxon>Pseudomonadati</taxon>
        <taxon>Bacteroidota</taxon>
        <taxon>Flavobacteriia</taxon>
        <taxon>Flavobacteriales</taxon>
        <taxon>Flavobacteriaceae</taxon>
        <taxon>Ulvibacter</taxon>
    </lineage>
</organism>
<dbReference type="PANTHER" id="PTHR30329:SF21">
    <property type="entry name" value="LIPOPROTEIN YIAD-RELATED"/>
    <property type="match status" value="1"/>
</dbReference>
<keyword evidence="2 4" id="KW-0472">Membrane</keyword>
<feature type="signal peptide" evidence="5">
    <location>
        <begin position="1"/>
        <end position="19"/>
    </location>
</feature>
<protein>
    <submittedName>
        <fullName evidence="7">OmpA family protein</fullName>
    </submittedName>
</protein>
<feature type="domain" description="OmpA-like" evidence="6">
    <location>
        <begin position="438"/>
        <end position="561"/>
    </location>
</feature>
<dbReference type="CDD" id="cd07185">
    <property type="entry name" value="OmpA_C-like"/>
    <property type="match status" value="1"/>
</dbReference>
<evidence type="ECO:0000313" key="7">
    <source>
        <dbReference type="EMBL" id="RMA64537.1"/>
    </source>
</evidence>